<sequence>MEDILRALTTSSGRSSITAIMCGDDIIRLAESVTEENENKETYICEKSHLQCANGKFPASK</sequence>
<accession>A0ABR0A165</accession>
<evidence type="ECO:0000313" key="2">
    <source>
        <dbReference type="Proteomes" id="UP001234178"/>
    </source>
</evidence>
<dbReference type="EMBL" id="JAOYFB010000036">
    <property type="protein sequence ID" value="KAK4018851.1"/>
    <property type="molecule type" value="Genomic_DNA"/>
</dbReference>
<comment type="caution">
    <text evidence="1">The sequence shown here is derived from an EMBL/GenBank/DDBJ whole genome shotgun (WGS) entry which is preliminary data.</text>
</comment>
<reference evidence="1 2" key="1">
    <citation type="journal article" date="2023" name="Nucleic Acids Res.">
        <title>The hologenome of Daphnia magna reveals possible DNA methylation and microbiome-mediated evolution of the host genome.</title>
        <authorList>
            <person name="Chaturvedi A."/>
            <person name="Li X."/>
            <person name="Dhandapani V."/>
            <person name="Marshall H."/>
            <person name="Kissane S."/>
            <person name="Cuenca-Cambronero M."/>
            <person name="Asole G."/>
            <person name="Calvet F."/>
            <person name="Ruiz-Romero M."/>
            <person name="Marangio P."/>
            <person name="Guigo R."/>
            <person name="Rago D."/>
            <person name="Mirbahai L."/>
            <person name="Eastwood N."/>
            <person name="Colbourne J.K."/>
            <person name="Zhou J."/>
            <person name="Mallon E."/>
            <person name="Orsini L."/>
        </authorList>
    </citation>
    <scope>NUCLEOTIDE SEQUENCE [LARGE SCALE GENOMIC DNA]</scope>
    <source>
        <strain evidence="1">LRV0_1</strain>
    </source>
</reference>
<evidence type="ECO:0000313" key="1">
    <source>
        <dbReference type="EMBL" id="KAK4018851.1"/>
    </source>
</evidence>
<name>A0ABR0A165_9CRUS</name>
<proteinExistence type="predicted"/>
<organism evidence="1 2">
    <name type="scientific">Daphnia magna</name>
    <dbReference type="NCBI Taxonomy" id="35525"/>
    <lineage>
        <taxon>Eukaryota</taxon>
        <taxon>Metazoa</taxon>
        <taxon>Ecdysozoa</taxon>
        <taxon>Arthropoda</taxon>
        <taxon>Crustacea</taxon>
        <taxon>Branchiopoda</taxon>
        <taxon>Diplostraca</taxon>
        <taxon>Cladocera</taxon>
        <taxon>Anomopoda</taxon>
        <taxon>Daphniidae</taxon>
        <taxon>Daphnia</taxon>
    </lineage>
</organism>
<protein>
    <submittedName>
        <fullName evidence="1">Uncharacterized protein</fullName>
    </submittedName>
</protein>
<keyword evidence="2" id="KW-1185">Reference proteome</keyword>
<dbReference type="Proteomes" id="UP001234178">
    <property type="component" value="Unassembled WGS sequence"/>
</dbReference>
<gene>
    <name evidence="1" type="ORF">OUZ56_000891</name>
</gene>